<dbReference type="EMBL" id="KV722817">
    <property type="protein sequence ID" value="OCH83783.1"/>
    <property type="molecule type" value="Genomic_DNA"/>
</dbReference>
<reference evidence="2 3" key="1">
    <citation type="submission" date="2016-07" db="EMBL/GenBank/DDBJ databases">
        <title>Draft genome of the white-rot fungus Obba rivulosa 3A-2.</title>
        <authorList>
            <consortium name="DOE Joint Genome Institute"/>
            <person name="Miettinen O."/>
            <person name="Riley R."/>
            <person name="Acob R."/>
            <person name="Barry K."/>
            <person name="Cullen D."/>
            <person name="De Vries R."/>
            <person name="Hainaut M."/>
            <person name="Hatakka A."/>
            <person name="Henrissat B."/>
            <person name="Hilden K."/>
            <person name="Kuo R."/>
            <person name="Labutti K."/>
            <person name="Lipzen A."/>
            <person name="Makela M.R."/>
            <person name="Sandor L."/>
            <person name="Spatafora J.W."/>
            <person name="Grigoriev I.V."/>
            <person name="Hibbett D.S."/>
        </authorList>
    </citation>
    <scope>NUCLEOTIDE SEQUENCE [LARGE SCALE GENOMIC DNA]</scope>
    <source>
        <strain evidence="2 3">3A-2</strain>
    </source>
</reference>
<sequence length="143" mass="15527">MAPSTCSKTGSGSGSSSGSGGDTGQQPLASQQAKRQKAHWTTHEEASLLDFLATKLTKSGDGVTFHSTDWQEAASHLGKEFPSQKGWIKNADACKRKYQALKGTWVAIASIQRKSGISNRYTHETGFNINTRELEQVWGDLIK</sequence>
<dbReference type="AlphaFoldDB" id="A0A8E2AGM0"/>
<feature type="non-terminal residue" evidence="2">
    <location>
        <position position="143"/>
    </location>
</feature>
<organism evidence="2 3">
    <name type="scientific">Obba rivulosa</name>
    <dbReference type="NCBI Taxonomy" id="1052685"/>
    <lineage>
        <taxon>Eukaryota</taxon>
        <taxon>Fungi</taxon>
        <taxon>Dikarya</taxon>
        <taxon>Basidiomycota</taxon>
        <taxon>Agaricomycotina</taxon>
        <taxon>Agaricomycetes</taxon>
        <taxon>Polyporales</taxon>
        <taxon>Gelatoporiaceae</taxon>
        <taxon>Obba</taxon>
    </lineage>
</organism>
<feature type="region of interest" description="Disordered" evidence="1">
    <location>
        <begin position="1"/>
        <end position="41"/>
    </location>
</feature>
<protein>
    <recommendedName>
        <fullName evidence="4">Myb-like domain-containing protein</fullName>
    </recommendedName>
</protein>
<dbReference type="Proteomes" id="UP000250043">
    <property type="component" value="Unassembled WGS sequence"/>
</dbReference>
<gene>
    <name evidence="2" type="ORF">OBBRIDRAFT_808746</name>
</gene>
<evidence type="ECO:0008006" key="4">
    <source>
        <dbReference type="Google" id="ProtNLM"/>
    </source>
</evidence>
<feature type="compositionally biased region" description="Polar residues" evidence="1">
    <location>
        <begin position="24"/>
        <end position="33"/>
    </location>
</feature>
<dbReference type="OrthoDB" id="3186724at2759"/>
<name>A0A8E2AGM0_9APHY</name>
<feature type="compositionally biased region" description="Gly residues" evidence="1">
    <location>
        <begin position="11"/>
        <end position="23"/>
    </location>
</feature>
<evidence type="ECO:0000313" key="2">
    <source>
        <dbReference type="EMBL" id="OCH83783.1"/>
    </source>
</evidence>
<keyword evidence="3" id="KW-1185">Reference proteome</keyword>
<evidence type="ECO:0000313" key="3">
    <source>
        <dbReference type="Proteomes" id="UP000250043"/>
    </source>
</evidence>
<accession>A0A8E2AGM0</accession>
<proteinExistence type="predicted"/>
<evidence type="ECO:0000256" key="1">
    <source>
        <dbReference type="SAM" id="MobiDB-lite"/>
    </source>
</evidence>